<sequence>MDVGLLGSGTVICPRRSNDTEYVWHPQPFLDASGYLNAYVGDNGKFRSVPVSDLIVTESTRALFWVESKELQTNLHINISDDDIYAITENRLIFICGPRDLVLSDTLQRHLDLINGFRLTEEIPWTPSTHLTQEIAKIGKGLGVVFLNRRGTFLPLQGCGSRPSPLFAMDNEVTVDPVTGTRSCVANPMSKSRIGFICEGRIEPHDCMKYLLDNNDTIVTVPQPHSYRNLYNKKPWVVAQYFDDLALPHFNGYCRCMDTETGQVKARIEIRVKTDHVCDIAKMIDGNRQQPIRVPWCSVVLHPGSTLTIKLPTEHIRPVYTDEDMEMDIYSDSDKNFAADITTLPFPQLQSVYEYETDLLPNDLTTLRQLKKYYDLESYDEIFYKEAMAGDALELDRSQIAQGEIKLKYHVDKPLTSLGGHNSFFFHCTLKSRNQYIPDMIRAIINVSFAFTHRYRIVGCDQGPQSLFDKYIGGEYCSVKSMGNGIGDSYECLYDNMWDRSQVGIRCRPNEELLPDNCEHTGYDLYYNRIMPFPMYVRNVTPYPVRGFQVLEMDFKNTRLIYACMCVDQSGYEKSRLVLEYNKEDFYSFNVRRAYPSHPLHPHMLLPWSEVGLLSGGLTSPKSLVLNNISQRSVILHVGTTVFMRCGLDQKPHHDANNERITTTWLPKRPEVLYYTVNDTPHGTELIRRTYNESFATTTGGFSVTYDEPSGEYQGLTIKSRRGAVLVSKDPHHKKYVPMTFVCGKTPEPSDLSIITGDISKSHQYAPYIPHGIGSLSRYTWNIIHVQLETTDPYMQGCGVTYASDELFKPETPQLYDSNGKPQFGCKIDLHMAKEAAFYCQAPYLLDPPNCFSQVYVDGTLNHVRAISKSLAHSRSSYFAILRFHSSLVALGETMRQTPPLECRCVTVKGVVLSTIQIENYYSK</sequence>
<protein>
    <recommendedName>
        <fullName evidence="8">6-Cys domain-containing protein</fullName>
    </recommendedName>
</protein>
<dbReference type="GO" id="GO:0009986">
    <property type="term" value="C:cell surface"/>
    <property type="evidence" value="ECO:0007669"/>
    <property type="project" value="UniProtKB-SubCell"/>
</dbReference>
<evidence type="ECO:0000256" key="7">
    <source>
        <dbReference type="ARBA" id="ARBA00023180"/>
    </source>
</evidence>
<dbReference type="RefSeq" id="XP_028866547.1">
    <property type="nucleotide sequence ID" value="XM_029010714.1"/>
</dbReference>
<keyword evidence="10" id="KW-1185">Reference proteome</keyword>
<dbReference type="OrthoDB" id="365660at2759"/>
<evidence type="ECO:0000256" key="6">
    <source>
        <dbReference type="ARBA" id="ARBA00023157"/>
    </source>
</evidence>
<dbReference type="EMBL" id="BDSA01000002">
    <property type="protein sequence ID" value="GBE60304.1"/>
    <property type="molecule type" value="Genomic_DNA"/>
</dbReference>
<keyword evidence="7" id="KW-0325">Glycoprotein</keyword>
<feature type="domain" description="6-Cys" evidence="8">
    <location>
        <begin position="794"/>
        <end position="924"/>
    </location>
</feature>
<evidence type="ECO:0000313" key="10">
    <source>
        <dbReference type="Proteomes" id="UP000236319"/>
    </source>
</evidence>
<evidence type="ECO:0000256" key="5">
    <source>
        <dbReference type="ARBA" id="ARBA00023136"/>
    </source>
</evidence>
<dbReference type="InterPro" id="IPR038160">
    <property type="entry name" value="6_CYS_dom_sf"/>
</dbReference>
<dbReference type="GO" id="GO:0005886">
    <property type="term" value="C:plasma membrane"/>
    <property type="evidence" value="ECO:0007669"/>
    <property type="project" value="UniProtKB-SubCell"/>
</dbReference>
<dbReference type="InterPro" id="IPR010884">
    <property type="entry name" value="6_CYS_dom"/>
</dbReference>
<dbReference type="Proteomes" id="UP000236319">
    <property type="component" value="Unassembled WGS sequence"/>
</dbReference>
<keyword evidence="5" id="KW-0472">Membrane</keyword>
<evidence type="ECO:0000259" key="8">
    <source>
        <dbReference type="PROSITE" id="PS51701"/>
    </source>
</evidence>
<dbReference type="GeneID" id="39874074"/>
<evidence type="ECO:0000256" key="4">
    <source>
        <dbReference type="ARBA" id="ARBA00022729"/>
    </source>
</evidence>
<dbReference type="VEuPathDB" id="PiroplasmaDB:BOVATA_017970"/>
<reference evidence="9 10" key="1">
    <citation type="journal article" date="2017" name="BMC Genomics">
        <title>Whole-genome assembly of Babesia ovata and comparative genomics between closely related pathogens.</title>
        <authorList>
            <person name="Yamagishi J."/>
            <person name="Asada M."/>
            <person name="Hakimi H."/>
            <person name="Tanaka T.Q."/>
            <person name="Sugimoto C."/>
            <person name="Kawazu S."/>
        </authorList>
    </citation>
    <scope>NUCLEOTIDE SEQUENCE [LARGE SCALE GENOMIC DNA]</scope>
    <source>
        <strain evidence="9 10">Miyake</strain>
    </source>
</reference>
<name>A0A2H6KBE2_9APIC</name>
<evidence type="ECO:0000256" key="2">
    <source>
        <dbReference type="ARBA" id="ARBA00004241"/>
    </source>
</evidence>
<evidence type="ECO:0000256" key="3">
    <source>
        <dbReference type="ARBA" id="ARBA00022475"/>
    </source>
</evidence>
<keyword evidence="3" id="KW-1003">Cell membrane</keyword>
<dbReference type="Gene3D" id="2.60.40.2860">
    <property type="match status" value="2"/>
</dbReference>
<comment type="caution">
    <text evidence="9">The sequence shown here is derived from an EMBL/GenBank/DDBJ whole genome shotgun (WGS) entry which is preliminary data.</text>
</comment>
<dbReference type="PROSITE" id="PS51701">
    <property type="entry name" value="6_CYS"/>
    <property type="match status" value="1"/>
</dbReference>
<evidence type="ECO:0000256" key="1">
    <source>
        <dbReference type="ARBA" id="ARBA00004236"/>
    </source>
</evidence>
<dbReference type="Pfam" id="PF07422">
    <property type="entry name" value="s48_45"/>
    <property type="match status" value="1"/>
</dbReference>
<gene>
    <name evidence="9" type="ORF">BOVATA_017970</name>
</gene>
<accession>A0A2H6KBE2</accession>
<dbReference type="AlphaFoldDB" id="A0A2H6KBE2"/>
<comment type="subcellular location">
    <subcellularLocation>
        <location evidence="1">Cell membrane</location>
    </subcellularLocation>
    <subcellularLocation>
        <location evidence="2">Cell surface</location>
    </subcellularLocation>
</comment>
<keyword evidence="4" id="KW-0732">Signal</keyword>
<organism evidence="9 10">
    <name type="scientific">Babesia ovata</name>
    <dbReference type="NCBI Taxonomy" id="189622"/>
    <lineage>
        <taxon>Eukaryota</taxon>
        <taxon>Sar</taxon>
        <taxon>Alveolata</taxon>
        <taxon>Apicomplexa</taxon>
        <taxon>Aconoidasida</taxon>
        <taxon>Piroplasmida</taxon>
        <taxon>Babesiidae</taxon>
        <taxon>Babesia</taxon>
    </lineage>
</organism>
<evidence type="ECO:0000313" key="9">
    <source>
        <dbReference type="EMBL" id="GBE60304.1"/>
    </source>
</evidence>
<keyword evidence="6" id="KW-1015">Disulfide bond</keyword>
<proteinExistence type="predicted"/>